<comment type="caution">
    <text evidence="1">The sequence shown here is derived from an EMBL/GenBank/DDBJ whole genome shotgun (WGS) entry which is preliminary data.</text>
</comment>
<proteinExistence type="predicted"/>
<dbReference type="Proteomes" id="UP000215059">
    <property type="component" value="Unassembled WGS sequence"/>
</dbReference>
<gene>
    <name evidence="1" type="ORF">CGZ90_19825</name>
</gene>
<evidence type="ECO:0000313" key="2">
    <source>
        <dbReference type="Proteomes" id="UP000215059"/>
    </source>
</evidence>
<dbReference type="EMBL" id="NOII01000075">
    <property type="protein sequence ID" value="OYD56008.1"/>
    <property type="molecule type" value="Genomic_DNA"/>
</dbReference>
<evidence type="ECO:0000313" key="1">
    <source>
        <dbReference type="EMBL" id="OYD56008.1"/>
    </source>
</evidence>
<protein>
    <submittedName>
        <fullName evidence="1">Uncharacterized protein</fullName>
    </submittedName>
</protein>
<dbReference type="AlphaFoldDB" id="A0A235F455"/>
<keyword evidence="2" id="KW-1185">Reference proteome</keyword>
<reference evidence="1 2" key="1">
    <citation type="submission" date="2017-07" db="EMBL/GenBank/DDBJ databases">
        <title>Fictibacillus sp. nov. GDSW-R2A3 Genome sequencing and assembly.</title>
        <authorList>
            <person name="Mayilraj S."/>
        </authorList>
    </citation>
    <scope>NUCLEOTIDE SEQUENCE [LARGE SCALE GENOMIC DNA]</scope>
    <source>
        <strain evidence="1 2">GDSW-R2A3</strain>
    </source>
</reference>
<name>A0A235F455_9BACL</name>
<sequence length="234" mass="27258">MNLLAEKQEEVLQVINRFGVITTTQLSAFLKGNISHVTVYHTKRKLLSLGFITEEKIGYQLILAMRPSGVEYLGSSLTRFTKFNYSTLNHQLIMNDCLLALKSIAESKVQPFEFITERELRTKYIDQNFSKSDRRNTTLLKKIADRIPDFILLENGERIACEVELTRKSSTRYIEKMNRYRNEILNGQYNQVRYLCESESIRDTVISYAQQAGIVSNMLQLELIRRLLQFAEKQ</sequence>
<organism evidence="1 2">
    <name type="scientific">Fictibacillus aquaticus</name>
    <dbReference type="NCBI Taxonomy" id="2021314"/>
    <lineage>
        <taxon>Bacteria</taxon>
        <taxon>Bacillati</taxon>
        <taxon>Bacillota</taxon>
        <taxon>Bacilli</taxon>
        <taxon>Bacillales</taxon>
        <taxon>Fictibacillaceae</taxon>
        <taxon>Fictibacillus</taxon>
    </lineage>
</organism>
<accession>A0A235F455</accession>
<dbReference type="RefSeq" id="WP_094254217.1">
    <property type="nucleotide sequence ID" value="NZ_JBHLXL010000001.1"/>
</dbReference>
<dbReference type="OrthoDB" id="9826573at2"/>